<dbReference type="EMBL" id="LWCI01000036">
    <property type="protein sequence ID" value="KZS67027.1"/>
    <property type="molecule type" value="Genomic_DNA"/>
</dbReference>
<dbReference type="Proteomes" id="UP000077342">
    <property type="component" value="Unassembled WGS sequence"/>
</dbReference>
<dbReference type="AlphaFoldDB" id="A0A162E899"/>
<keyword evidence="3" id="KW-1185">Reference proteome</keyword>
<comment type="caution">
    <text evidence="2">The sequence shown here is derived from an EMBL/GenBank/DDBJ whole genome shotgun (WGS) entry which is preliminary data.</text>
</comment>
<reference evidence="3" key="1">
    <citation type="submission" date="2016-04" db="EMBL/GenBank/DDBJ databases">
        <authorList>
            <person name="Strapagiel D."/>
            <person name="Borowka P."/>
            <person name="Marciniak B."/>
            <person name="Bakula Z."/>
            <person name="Van Ingen J."/>
            <person name="Safianowska A."/>
            <person name="Dziadek J."/>
            <person name="Jagielski T."/>
        </authorList>
    </citation>
    <scope>NUCLEOTIDE SEQUENCE [LARGE SCALE GENOMIC DNA]</scope>
    <source>
        <strain evidence="3">1010001458</strain>
    </source>
</reference>
<accession>A0A162E899</accession>
<evidence type="ECO:0000313" key="2">
    <source>
        <dbReference type="EMBL" id="KZS67027.1"/>
    </source>
</evidence>
<name>A0A162E899_9MYCO</name>
<evidence type="ECO:0000256" key="1">
    <source>
        <dbReference type="SAM" id="MobiDB-lite"/>
    </source>
</evidence>
<sequence length="156" mass="15801">MGQGLSAQRGDDAVVDAADPDGGVGQVDDGVAAGIEGGQRGAHGDGFAGADSAGDRLQQLRAVLPCDITVIDATHPLCGERLRALTFRRRQGVVRLVVVLPDGTPGMVAADATDVFGDAEAVVPRLATTLSVEGVRRLRSRLARDAGAASTSGVSS</sequence>
<gene>
    <name evidence="2" type="ORF">A4G28_27070</name>
</gene>
<feature type="region of interest" description="Disordered" evidence="1">
    <location>
        <begin position="1"/>
        <end position="22"/>
    </location>
</feature>
<evidence type="ECO:0000313" key="3">
    <source>
        <dbReference type="Proteomes" id="UP000077342"/>
    </source>
</evidence>
<protein>
    <submittedName>
        <fullName evidence="2">Uncharacterized protein</fullName>
    </submittedName>
</protein>
<proteinExistence type="predicted"/>
<organism evidence="2 3">
    <name type="scientific">Mycobacterium ostraviense</name>
    <dbReference type="NCBI Taxonomy" id="2738409"/>
    <lineage>
        <taxon>Bacteria</taxon>
        <taxon>Bacillati</taxon>
        <taxon>Actinomycetota</taxon>
        <taxon>Actinomycetes</taxon>
        <taxon>Mycobacteriales</taxon>
        <taxon>Mycobacteriaceae</taxon>
        <taxon>Mycobacterium</taxon>
    </lineage>
</organism>